<proteinExistence type="predicted"/>
<keyword evidence="2" id="KW-1185">Reference proteome</keyword>
<accession>A0AAD6GKX1</accession>
<dbReference type="EMBL" id="JAQIZZ010000001">
    <property type="protein sequence ID" value="KAJ5556098.1"/>
    <property type="molecule type" value="Genomic_DNA"/>
</dbReference>
<name>A0AAD6GKX1_9EURO</name>
<evidence type="ECO:0000313" key="1">
    <source>
        <dbReference type="EMBL" id="KAJ5556098.1"/>
    </source>
</evidence>
<reference evidence="1 2" key="1">
    <citation type="journal article" date="2023" name="IMA Fungus">
        <title>Comparative genomic study of the Penicillium genus elucidates a diverse pangenome and 15 lateral gene transfer events.</title>
        <authorList>
            <person name="Petersen C."/>
            <person name="Sorensen T."/>
            <person name="Nielsen M.R."/>
            <person name="Sondergaard T.E."/>
            <person name="Sorensen J.L."/>
            <person name="Fitzpatrick D.A."/>
            <person name="Frisvad J.C."/>
            <person name="Nielsen K.L."/>
        </authorList>
    </citation>
    <scope>NUCLEOTIDE SEQUENCE [LARGE SCALE GENOMIC DNA]</scope>
    <source>
        <strain evidence="1 2">IBT 35679</strain>
    </source>
</reference>
<gene>
    <name evidence="1" type="ORF">N7494_000013</name>
</gene>
<dbReference type="Proteomes" id="UP001220324">
    <property type="component" value="Unassembled WGS sequence"/>
</dbReference>
<organism evidence="1 2">
    <name type="scientific">Penicillium frequentans</name>
    <dbReference type="NCBI Taxonomy" id="3151616"/>
    <lineage>
        <taxon>Eukaryota</taxon>
        <taxon>Fungi</taxon>
        <taxon>Dikarya</taxon>
        <taxon>Ascomycota</taxon>
        <taxon>Pezizomycotina</taxon>
        <taxon>Eurotiomycetes</taxon>
        <taxon>Eurotiomycetidae</taxon>
        <taxon>Eurotiales</taxon>
        <taxon>Aspergillaceae</taxon>
        <taxon>Penicillium</taxon>
    </lineage>
</organism>
<comment type="caution">
    <text evidence="1">The sequence shown here is derived from an EMBL/GenBank/DDBJ whole genome shotgun (WGS) entry which is preliminary data.</text>
</comment>
<protein>
    <submittedName>
        <fullName evidence="1">Uncharacterized protein</fullName>
    </submittedName>
</protein>
<sequence length="102" mass="11212">MSAVNFQYTTAKLPGAAPDVRHVVGLAPGMLNYDIATYSPSTSGSPPAPQWGLDQWVMVSYGWDGETALKLASEFRPNFQQCYDIGAAKTMEGNQRIRMHNM</sequence>
<evidence type="ECO:0000313" key="2">
    <source>
        <dbReference type="Proteomes" id="UP001220324"/>
    </source>
</evidence>
<dbReference type="AlphaFoldDB" id="A0AAD6GKX1"/>